<keyword evidence="3" id="KW-1185">Reference proteome</keyword>
<feature type="region of interest" description="Disordered" evidence="1">
    <location>
        <begin position="1"/>
        <end position="29"/>
    </location>
</feature>
<reference evidence="2 3" key="1">
    <citation type="submission" date="2024-01" db="EMBL/GenBank/DDBJ databases">
        <title>The genomes of 5 underutilized Papilionoideae crops provide insights into root nodulation and disease resistanc.</title>
        <authorList>
            <person name="Yuan L."/>
        </authorList>
    </citation>
    <scope>NUCLEOTIDE SEQUENCE [LARGE SCALE GENOMIC DNA]</scope>
    <source>
        <strain evidence="2">ZHUSHIDOU_FW_LH</strain>
        <tissue evidence="2">Leaf</tissue>
    </source>
</reference>
<dbReference type="PANTHER" id="PTHR34539">
    <property type="entry name" value="T6J4.11 PROTEIN"/>
    <property type="match status" value="1"/>
</dbReference>
<accession>A0AAN9PBM0</accession>
<evidence type="ECO:0000313" key="3">
    <source>
        <dbReference type="Proteomes" id="UP001372338"/>
    </source>
</evidence>
<feature type="compositionally biased region" description="Basic and acidic residues" evidence="1">
    <location>
        <begin position="10"/>
        <end position="27"/>
    </location>
</feature>
<dbReference type="PANTHER" id="PTHR34539:SF4">
    <property type="match status" value="1"/>
</dbReference>
<proteinExistence type="predicted"/>
<dbReference type="AlphaFoldDB" id="A0AAN9PBM0"/>
<dbReference type="EMBL" id="JAYWIO010000001">
    <property type="protein sequence ID" value="KAK7291439.1"/>
    <property type="molecule type" value="Genomic_DNA"/>
</dbReference>
<evidence type="ECO:0000256" key="1">
    <source>
        <dbReference type="SAM" id="MobiDB-lite"/>
    </source>
</evidence>
<name>A0AAN9PBM0_CROPI</name>
<evidence type="ECO:0000313" key="2">
    <source>
        <dbReference type="EMBL" id="KAK7291439.1"/>
    </source>
</evidence>
<sequence length="218" mass="23566">MEGCNKRKRVQDDSELHSPESKIHRADPASFVDTLESQLAGLDSVVDKPKLELARVDSGIQSCKSEITRVDSGESCFDSELQDDLFNMLDDSENVAERDSAIHGLDSVIKSFEEEILAPGSDSLDPNLGFLFGASDDELGLPPVKAHQAEGQTGRVDPDELDITGFMGFEDGLPNHDALGFGVDEYDGGFAVADGGLLDYGETADVLWRSESLRNVSV</sequence>
<organism evidence="2 3">
    <name type="scientific">Crotalaria pallida</name>
    <name type="common">Smooth rattlebox</name>
    <name type="synonym">Crotalaria striata</name>
    <dbReference type="NCBI Taxonomy" id="3830"/>
    <lineage>
        <taxon>Eukaryota</taxon>
        <taxon>Viridiplantae</taxon>
        <taxon>Streptophyta</taxon>
        <taxon>Embryophyta</taxon>
        <taxon>Tracheophyta</taxon>
        <taxon>Spermatophyta</taxon>
        <taxon>Magnoliopsida</taxon>
        <taxon>eudicotyledons</taxon>
        <taxon>Gunneridae</taxon>
        <taxon>Pentapetalae</taxon>
        <taxon>rosids</taxon>
        <taxon>fabids</taxon>
        <taxon>Fabales</taxon>
        <taxon>Fabaceae</taxon>
        <taxon>Papilionoideae</taxon>
        <taxon>50 kb inversion clade</taxon>
        <taxon>genistoids sensu lato</taxon>
        <taxon>core genistoids</taxon>
        <taxon>Crotalarieae</taxon>
        <taxon>Crotalaria</taxon>
    </lineage>
</organism>
<gene>
    <name evidence="2" type="ORF">RIF29_06579</name>
</gene>
<protein>
    <submittedName>
        <fullName evidence="2">Uncharacterized protein</fullName>
    </submittedName>
</protein>
<comment type="caution">
    <text evidence="2">The sequence shown here is derived from an EMBL/GenBank/DDBJ whole genome shotgun (WGS) entry which is preliminary data.</text>
</comment>
<dbReference type="Proteomes" id="UP001372338">
    <property type="component" value="Unassembled WGS sequence"/>
</dbReference>